<gene>
    <name evidence="8" type="ORF">CspeluHIS016_0112360</name>
</gene>
<dbReference type="InterPro" id="IPR051380">
    <property type="entry name" value="pH-response_reg_palI/RIM9"/>
</dbReference>
<protein>
    <recommendedName>
        <fullName evidence="10">Pali-domain-containing protein</fullName>
    </recommendedName>
</protein>
<feature type="compositionally biased region" description="Basic and acidic residues" evidence="5">
    <location>
        <begin position="249"/>
        <end position="261"/>
    </location>
</feature>
<evidence type="ECO:0000256" key="5">
    <source>
        <dbReference type="SAM" id="MobiDB-lite"/>
    </source>
</evidence>
<dbReference type="Proteomes" id="UP001222932">
    <property type="component" value="Unassembled WGS sequence"/>
</dbReference>
<dbReference type="InterPro" id="IPR009571">
    <property type="entry name" value="SUR7/Rim9-like_fungi"/>
</dbReference>
<accession>A0AAD3Y938</accession>
<evidence type="ECO:0000256" key="6">
    <source>
        <dbReference type="SAM" id="Phobius"/>
    </source>
</evidence>
<dbReference type="PANTHER" id="PTHR28013:SF3">
    <property type="entry name" value="PROTEIN DCV1-RELATED"/>
    <property type="match status" value="1"/>
</dbReference>
<reference evidence="8" key="2">
    <citation type="submission" date="2023-06" db="EMBL/GenBank/DDBJ databases">
        <authorList>
            <person name="Kobayashi Y."/>
            <person name="Kayamori A."/>
            <person name="Aoki K."/>
            <person name="Shiwa Y."/>
            <person name="Fujita N."/>
            <person name="Sugita T."/>
            <person name="Iwasaki W."/>
            <person name="Tanaka N."/>
            <person name="Takashima M."/>
        </authorList>
    </citation>
    <scope>NUCLEOTIDE SEQUENCE</scope>
    <source>
        <strain evidence="8">HIS016</strain>
    </source>
</reference>
<keyword evidence="4 6" id="KW-0472">Membrane</keyword>
<dbReference type="AlphaFoldDB" id="A0AAD3Y938"/>
<reference evidence="8" key="1">
    <citation type="journal article" date="2023" name="BMC Genomics">
        <title>Chromosome-level genome assemblies of Cutaneotrichosporon spp. (Trichosporonales, Basidiomycota) reveal imbalanced evolution between nucleotide sequences and chromosome synteny.</title>
        <authorList>
            <person name="Kobayashi Y."/>
            <person name="Kayamori A."/>
            <person name="Aoki K."/>
            <person name="Shiwa Y."/>
            <person name="Matsutani M."/>
            <person name="Fujita N."/>
            <person name="Sugita T."/>
            <person name="Iwasaki W."/>
            <person name="Tanaka N."/>
            <person name="Takashima M."/>
        </authorList>
    </citation>
    <scope>NUCLEOTIDE SEQUENCE</scope>
    <source>
        <strain evidence="8">HIS016</strain>
    </source>
</reference>
<evidence type="ECO:0000256" key="4">
    <source>
        <dbReference type="ARBA" id="ARBA00023136"/>
    </source>
</evidence>
<proteinExistence type="predicted"/>
<organism evidence="8 9">
    <name type="scientific">Cutaneotrichosporon spelunceum</name>
    <dbReference type="NCBI Taxonomy" id="1672016"/>
    <lineage>
        <taxon>Eukaryota</taxon>
        <taxon>Fungi</taxon>
        <taxon>Dikarya</taxon>
        <taxon>Basidiomycota</taxon>
        <taxon>Agaricomycotina</taxon>
        <taxon>Tremellomycetes</taxon>
        <taxon>Trichosporonales</taxon>
        <taxon>Trichosporonaceae</taxon>
        <taxon>Cutaneotrichosporon</taxon>
    </lineage>
</organism>
<comment type="caution">
    <text evidence="8">The sequence shown here is derived from an EMBL/GenBank/DDBJ whole genome shotgun (WGS) entry which is preliminary data.</text>
</comment>
<keyword evidence="2 6" id="KW-0812">Transmembrane</keyword>
<evidence type="ECO:0000313" key="9">
    <source>
        <dbReference type="Proteomes" id="UP001222932"/>
    </source>
</evidence>
<dbReference type="GO" id="GO:0035838">
    <property type="term" value="C:growing cell tip"/>
    <property type="evidence" value="ECO:0007669"/>
    <property type="project" value="TreeGrafter"/>
</dbReference>
<evidence type="ECO:0008006" key="10">
    <source>
        <dbReference type="Google" id="ProtNLM"/>
    </source>
</evidence>
<feature type="transmembrane region" description="Helical" evidence="6">
    <location>
        <begin position="127"/>
        <end position="152"/>
    </location>
</feature>
<dbReference type="GO" id="GO:0032153">
    <property type="term" value="C:cell division site"/>
    <property type="evidence" value="ECO:0007669"/>
    <property type="project" value="TreeGrafter"/>
</dbReference>
<evidence type="ECO:0000256" key="3">
    <source>
        <dbReference type="ARBA" id="ARBA00022989"/>
    </source>
</evidence>
<evidence type="ECO:0000256" key="7">
    <source>
        <dbReference type="SAM" id="SignalP"/>
    </source>
</evidence>
<feature type="chain" id="PRO_5042140444" description="Pali-domain-containing protein" evidence="7">
    <location>
        <begin position="22"/>
        <end position="261"/>
    </location>
</feature>
<evidence type="ECO:0000256" key="1">
    <source>
        <dbReference type="ARBA" id="ARBA00004141"/>
    </source>
</evidence>
<keyword evidence="9" id="KW-1185">Reference proteome</keyword>
<feature type="transmembrane region" description="Helical" evidence="6">
    <location>
        <begin position="172"/>
        <end position="194"/>
    </location>
</feature>
<comment type="subcellular location">
    <subcellularLocation>
        <location evidence="1">Membrane</location>
        <topology evidence="1">Multi-pass membrane protein</topology>
    </subcellularLocation>
</comment>
<name>A0AAD3Y938_9TREE</name>
<dbReference type="EMBL" id="BTCM01000001">
    <property type="protein sequence ID" value="GMK54650.1"/>
    <property type="molecule type" value="Genomic_DNA"/>
</dbReference>
<dbReference type="PANTHER" id="PTHR28013">
    <property type="entry name" value="PROTEIN DCV1-RELATED"/>
    <property type="match status" value="1"/>
</dbReference>
<feature type="transmembrane region" description="Helical" evidence="6">
    <location>
        <begin position="101"/>
        <end position="120"/>
    </location>
</feature>
<evidence type="ECO:0000256" key="2">
    <source>
        <dbReference type="ARBA" id="ARBA00022692"/>
    </source>
</evidence>
<evidence type="ECO:0000313" key="8">
    <source>
        <dbReference type="EMBL" id="GMK54650.1"/>
    </source>
</evidence>
<dbReference type="Pfam" id="PF06687">
    <property type="entry name" value="SUR7"/>
    <property type="match status" value="1"/>
</dbReference>
<dbReference type="GO" id="GO:0005886">
    <property type="term" value="C:plasma membrane"/>
    <property type="evidence" value="ECO:0007669"/>
    <property type="project" value="InterPro"/>
</dbReference>
<feature type="region of interest" description="Disordered" evidence="5">
    <location>
        <begin position="203"/>
        <end position="261"/>
    </location>
</feature>
<keyword evidence="7" id="KW-0732">Signal</keyword>
<dbReference type="Gene3D" id="1.20.140.150">
    <property type="match status" value="1"/>
</dbReference>
<sequence length="261" mass="27749">MIIGGFTGLLLLAAAVLLILASVSTPIINSLTLMTVHEPVKAQLGVWGYCTAQGCSKAKLGYDLTAVVNYLSFGQSTFGTSIGDSINDTAAKSLTAVTKGFILHPIAAAFALLAMITACAADKIGYLFASILALIGFLAALAAMLIDFVAFAMVKNNIGDAGGNASYGTATWLTLAATILLLIAMLTSLVSCCCGRSSKHKRREQELRDQNAMHTTTTTTKKRRFWQRGTTHPQVDTHETPDAPYDAPYDNHHNGVYESKA</sequence>
<keyword evidence="3 6" id="KW-1133">Transmembrane helix</keyword>
<feature type="signal peptide" evidence="7">
    <location>
        <begin position="1"/>
        <end position="21"/>
    </location>
</feature>